<dbReference type="GO" id="GO:0047982">
    <property type="term" value="F:homocysteine desulfhydrase activity"/>
    <property type="evidence" value="ECO:0007669"/>
    <property type="project" value="UniProtKB-EC"/>
</dbReference>
<dbReference type="FunFam" id="3.40.640.10:FF:000046">
    <property type="entry name" value="Cystathionine gamma-lyase"/>
    <property type="match status" value="1"/>
</dbReference>
<evidence type="ECO:0000256" key="1">
    <source>
        <dbReference type="ARBA" id="ARBA00001933"/>
    </source>
</evidence>
<name>A0AAE3HGD0_9FIRM</name>
<keyword evidence="9" id="KW-0808">Transferase</keyword>
<evidence type="ECO:0000256" key="5">
    <source>
        <dbReference type="ARBA" id="ARBA00048780"/>
    </source>
</evidence>
<evidence type="ECO:0000256" key="7">
    <source>
        <dbReference type="PIRSR" id="PIRSR001434-2"/>
    </source>
</evidence>
<reference evidence="9" key="1">
    <citation type="submission" date="2022-07" db="EMBL/GenBank/DDBJ databases">
        <title>Enhanced cultured diversity of the mouse gut microbiota enables custom-made synthetic communities.</title>
        <authorList>
            <person name="Afrizal A."/>
        </authorList>
    </citation>
    <scope>NUCLEOTIDE SEQUENCE</scope>
    <source>
        <strain evidence="9">DSM 28593</strain>
    </source>
</reference>
<protein>
    <recommendedName>
        <fullName evidence="3">homocysteine desulfhydrase</fullName>
        <ecNumber evidence="3">4.4.1.2</ecNumber>
    </recommendedName>
    <alternativeName>
        <fullName evidence="4">Homocysteine desulfhydrase</fullName>
    </alternativeName>
</protein>
<dbReference type="RefSeq" id="WP_257530110.1">
    <property type="nucleotide sequence ID" value="NZ_JANKAS010000004.1"/>
</dbReference>
<comment type="caution">
    <text evidence="9">The sequence shown here is derived from an EMBL/GenBank/DDBJ whole genome shotgun (WGS) entry which is preliminary data.</text>
</comment>
<gene>
    <name evidence="9" type="ORF">NSA47_06300</name>
</gene>
<dbReference type="Gene3D" id="3.40.640.10">
    <property type="entry name" value="Type I PLP-dependent aspartate aminotransferase-like (Major domain)"/>
    <property type="match status" value="1"/>
</dbReference>
<evidence type="ECO:0000256" key="2">
    <source>
        <dbReference type="ARBA" id="ARBA00022898"/>
    </source>
</evidence>
<dbReference type="GO" id="GO:0019346">
    <property type="term" value="P:transsulfuration"/>
    <property type="evidence" value="ECO:0007669"/>
    <property type="project" value="InterPro"/>
</dbReference>
<dbReference type="SUPFAM" id="SSF53383">
    <property type="entry name" value="PLP-dependent transferases"/>
    <property type="match status" value="1"/>
</dbReference>
<feature type="modified residue" description="N6-(pyridoxal phosphate)lysine" evidence="7">
    <location>
        <position position="211"/>
    </location>
</feature>
<dbReference type="PANTHER" id="PTHR11808">
    <property type="entry name" value="TRANS-SULFURATION ENZYME FAMILY MEMBER"/>
    <property type="match status" value="1"/>
</dbReference>
<proteinExistence type="inferred from homology"/>
<dbReference type="Gene3D" id="3.90.1150.10">
    <property type="entry name" value="Aspartate Aminotransferase, domain 1"/>
    <property type="match status" value="1"/>
</dbReference>
<evidence type="ECO:0000313" key="10">
    <source>
        <dbReference type="Proteomes" id="UP001205748"/>
    </source>
</evidence>
<dbReference type="Pfam" id="PF01053">
    <property type="entry name" value="Cys_Met_Meta_PP"/>
    <property type="match status" value="1"/>
</dbReference>
<comment type="similarity">
    <text evidence="8">Belongs to the trans-sulfuration enzymes family.</text>
</comment>
<dbReference type="GO" id="GO:0030170">
    <property type="term" value="F:pyridoxal phosphate binding"/>
    <property type="evidence" value="ECO:0007669"/>
    <property type="project" value="InterPro"/>
</dbReference>
<dbReference type="InterPro" id="IPR000277">
    <property type="entry name" value="Cys/Met-Metab_PyrdxlP-dep_enz"/>
</dbReference>
<dbReference type="GO" id="GO:0005737">
    <property type="term" value="C:cytoplasm"/>
    <property type="evidence" value="ECO:0007669"/>
    <property type="project" value="TreeGrafter"/>
</dbReference>
<organism evidence="9 10">
    <name type="scientific">Irregularibacter muris</name>
    <dbReference type="NCBI Taxonomy" id="1796619"/>
    <lineage>
        <taxon>Bacteria</taxon>
        <taxon>Bacillati</taxon>
        <taxon>Bacillota</taxon>
        <taxon>Clostridia</taxon>
        <taxon>Eubacteriales</taxon>
        <taxon>Eubacteriaceae</taxon>
        <taxon>Irregularibacter</taxon>
    </lineage>
</organism>
<dbReference type="Proteomes" id="UP001205748">
    <property type="component" value="Unassembled WGS sequence"/>
</dbReference>
<keyword evidence="9" id="KW-0032">Aminotransferase</keyword>
<dbReference type="InterPro" id="IPR015421">
    <property type="entry name" value="PyrdxlP-dep_Trfase_major"/>
</dbReference>
<comment type="catalytic activity">
    <reaction evidence="6">
        <text>L-methionine + H2O = methanethiol + 2-oxobutanoate + NH4(+)</text>
        <dbReference type="Rhea" id="RHEA:23800"/>
        <dbReference type="ChEBI" id="CHEBI:15377"/>
        <dbReference type="ChEBI" id="CHEBI:16007"/>
        <dbReference type="ChEBI" id="CHEBI:16763"/>
        <dbReference type="ChEBI" id="CHEBI:28938"/>
        <dbReference type="ChEBI" id="CHEBI:57844"/>
        <dbReference type="EC" id="4.4.1.11"/>
    </reaction>
    <physiologicalReaction direction="left-to-right" evidence="6">
        <dbReference type="Rhea" id="RHEA:23801"/>
    </physiologicalReaction>
</comment>
<comment type="cofactor">
    <cofactor evidence="1 8">
        <name>pyridoxal 5'-phosphate</name>
        <dbReference type="ChEBI" id="CHEBI:597326"/>
    </cofactor>
</comment>
<dbReference type="InterPro" id="IPR015424">
    <property type="entry name" value="PyrdxlP-dep_Trfase"/>
</dbReference>
<dbReference type="EC" id="4.4.1.2" evidence="3"/>
<evidence type="ECO:0000256" key="4">
    <source>
        <dbReference type="ARBA" id="ARBA00047199"/>
    </source>
</evidence>
<sequence>MFKETDKDFTFETDVLSKGAYTRYPVTNPEALPIYMTTAFNVEDLEDLQKRYDEKGFCYNRNRNPNRSCLIELISYIENGEDSICCSSGMAAISTAVIALTQAGDHILSDRTLYGESLEIFTDILGKYGVETTFVDFTNLDEVKSSIKSNTKILYTETVSNPMIAVPDLKAIGDIAHENNAYFIVDNTFMTGALVKPLELGADLVVNSLTKFASGHSDAVSGSVTGSKDLIAKCYKLQVLLGSQSDPFSSWLVQRGIRTIELRVKRQAENAAALARALEKSPYVIKVNHPCLADHPQHELAKQQFKGYYGGMLSIVLPEDKDKMNEFMRNLNFAHYAMTLGGYRTTLSYPAMSSHYEVPREERLRMGITDGLLRISCGIENENDLVKDFMDALEKAYS</sequence>
<dbReference type="EMBL" id="JANKAS010000004">
    <property type="protein sequence ID" value="MCR1898603.1"/>
    <property type="molecule type" value="Genomic_DNA"/>
</dbReference>
<dbReference type="AlphaFoldDB" id="A0AAE3HGD0"/>
<dbReference type="GO" id="GO:0018826">
    <property type="term" value="F:methionine gamma-lyase activity"/>
    <property type="evidence" value="ECO:0007669"/>
    <property type="project" value="UniProtKB-EC"/>
</dbReference>
<accession>A0AAE3HGD0</accession>
<evidence type="ECO:0000256" key="6">
    <source>
        <dbReference type="ARBA" id="ARBA00052699"/>
    </source>
</evidence>
<dbReference type="InterPro" id="IPR015422">
    <property type="entry name" value="PyrdxlP-dep_Trfase_small"/>
</dbReference>
<evidence type="ECO:0000313" key="9">
    <source>
        <dbReference type="EMBL" id="MCR1898603.1"/>
    </source>
</evidence>
<dbReference type="GO" id="GO:0008483">
    <property type="term" value="F:transaminase activity"/>
    <property type="evidence" value="ECO:0007669"/>
    <property type="project" value="UniProtKB-KW"/>
</dbReference>
<dbReference type="PANTHER" id="PTHR11808:SF80">
    <property type="entry name" value="CYSTATHIONINE GAMMA-LYASE"/>
    <property type="match status" value="1"/>
</dbReference>
<evidence type="ECO:0000256" key="8">
    <source>
        <dbReference type="RuleBase" id="RU362118"/>
    </source>
</evidence>
<dbReference type="PIRSF" id="PIRSF001434">
    <property type="entry name" value="CGS"/>
    <property type="match status" value="1"/>
</dbReference>
<dbReference type="CDD" id="cd00614">
    <property type="entry name" value="CGS_like"/>
    <property type="match status" value="1"/>
</dbReference>
<keyword evidence="10" id="KW-1185">Reference proteome</keyword>
<comment type="catalytic activity">
    <reaction evidence="5">
        <text>L-homocysteine + H2O = 2-oxobutanoate + hydrogen sulfide + NH4(+) + H(+)</text>
        <dbReference type="Rhea" id="RHEA:14501"/>
        <dbReference type="ChEBI" id="CHEBI:15377"/>
        <dbReference type="ChEBI" id="CHEBI:15378"/>
        <dbReference type="ChEBI" id="CHEBI:16763"/>
        <dbReference type="ChEBI" id="CHEBI:28938"/>
        <dbReference type="ChEBI" id="CHEBI:29919"/>
        <dbReference type="ChEBI" id="CHEBI:58199"/>
        <dbReference type="EC" id="4.4.1.2"/>
    </reaction>
    <physiologicalReaction direction="left-to-right" evidence="5">
        <dbReference type="Rhea" id="RHEA:14502"/>
    </physiologicalReaction>
</comment>
<keyword evidence="2 7" id="KW-0663">Pyridoxal phosphate</keyword>
<evidence type="ECO:0000256" key="3">
    <source>
        <dbReference type="ARBA" id="ARBA00047175"/>
    </source>
</evidence>